<name>A0ACB7V956_DIOAL</name>
<dbReference type="EMBL" id="CM037020">
    <property type="protein sequence ID" value="KAH7670074.1"/>
    <property type="molecule type" value="Genomic_DNA"/>
</dbReference>
<protein>
    <submittedName>
        <fullName evidence="1">Uncharacterized protein</fullName>
    </submittedName>
</protein>
<gene>
    <name evidence="1" type="ORF">IHE45_10G001200</name>
</gene>
<keyword evidence="2" id="KW-1185">Reference proteome</keyword>
<sequence length="51" mass="5780">MEKIVATKEISFGTLFAGFSPWVRCLGRRPPFSCQASSCLQFKYMKLCLMA</sequence>
<accession>A0ACB7V956</accession>
<proteinExistence type="predicted"/>
<evidence type="ECO:0000313" key="1">
    <source>
        <dbReference type="EMBL" id="KAH7670074.1"/>
    </source>
</evidence>
<organism evidence="1 2">
    <name type="scientific">Dioscorea alata</name>
    <name type="common">Purple yam</name>
    <dbReference type="NCBI Taxonomy" id="55571"/>
    <lineage>
        <taxon>Eukaryota</taxon>
        <taxon>Viridiplantae</taxon>
        <taxon>Streptophyta</taxon>
        <taxon>Embryophyta</taxon>
        <taxon>Tracheophyta</taxon>
        <taxon>Spermatophyta</taxon>
        <taxon>Magnoliopsida</taxon>
        <taxon>Liliopsida</taxon>
        <taxon>Dioscoreales</taxon>
        <taxon>Dioscoreaceae</taxon>
        <taxon>Dioscorea</taxon>
    </lineage>
</organism>
<reference evidence="2" key="1">
    <citation type="journal article" date="2022" name="Nat. Commun.">
        <title>Chromosome evolution and the genetic basis of agronomically important traits in greater yam.</title>
        <authorList>
            <person name="Bredeson J.V."/>
            <person name="Lyons J.B."/>
            <person name="Oniyinde I.O."/>
            <person name="Okereke N.R."/>
            <person name="Kolade O."/>
            <person name="Nnabue I."/>
            <person name="Nwadili C.O."/>
            <person name="Hribova E."/>
            <person name="Parker M."/>
            <person name="Nwogha J."/>
            <person name="Shu S."/>
            <person name="Carlson J."/>
            <person name="Kariba R."/>
            <person name="Muthemba S."/>
            <person name="Knop K."/>
            <person name="Barton G.J."/>
            <person name="Sherwood A.V."/>
            <person name="Lopez-Montes A."/>
            <person name="Asiedu R."/>
            <person name="Jamnadass R."/>
            <person name="Muchugi A."/>
            <person name="Goodstein D."/>
            <person name="Egesi C.N."/>
            <person name="Featherston J."/>
            <person name="Asfaw A."/>
            <person name="Simpson G.G."/>
            <person name="Dolezel J."/>
            <person name="Hendre P.S."/>
            <person name="Van Deynze A."/>
            <person name="Kumar P.L."/>
            <person name="Obidiegwu J.E."/>
            <person name="Bhattacharjee R."/>
            <person name="Rokhsar D.S."/>
        </authorList>
    </citation>
    <scope>NUCLEOTIDE SEQUENCE [LARGE SCALE GENOMIC DNA]</scope>
    <source>
        <strain evidence="2">cv. TDa95/00328</strain>
    </source>
</reference>
<dbReference type="Proteomes" id="UP000827976">
    <property type="component" value="Chromosome 10"/>
</dbReference>
<evidence type="ECO:0000313" key="2">
    <source>
        <dbReference type="Proteomes" id="UP000827976"/>
    </source>
</evidence>
<comment type="caution">
    <text evidence="1">The sequence shown here is derived from an EMBL/GenBank/DDBJ whole genome shotgun (WGS) entry which is preliminary data.</text>
</comment>